<feature type="transmembrane region" description="Helical" evidence="7">
    <location>
        <begin position="378"/>
        <end position="397"/>
    </location>
</feature>
<evidence type="ECO:0000256" key="1">
    <source>
        <dbReference type="ARBA" id="ARBA00004141"/>
    </source>
</evidence>
<keyword evidence="3 7" id="KW-0812">Transmembrane</keyword>
<keyword evidence="4 7" id="KW-1133">Transmembrane helix</keyword>
<comment type="subcellular location">
    <subcellularLocation>
        <location evidence="1">Membrane</location>
        <topology evidence="1">Multi-pass membrane protein</topology>
    </subcellularLocation>
</comment>
<dbReference type="InterPro" id="IPR000109">
    <property type="entry name" value="POT_fam"/>
</dbReference>
<feature type="transmembrane region" description="Helical" evidence="7">
    <location>
        <begin position="49"/>
        <end position="68"/>
    </location>
</feature>
<comment type="similarity">
    <text evidence="6">Belongs to the major facilitator superfamily. Phosphate:H(+) symporter (TC 2.A.1.9) family.</text>
</comment>
<comment type="caution">
    <text evidence="8">The sequence shown here is derived from an EMBL/GenBank/DDBJ whole genome shotgun (WGS) entry which is preliminary data.</text>
</comment>
<gene>
    <name evidence="8" type="ORF">LIER_13068</name>
</gene>
<feature type="transmembrane region" description="Helical" evidence="7">
    <location>
        <begin position="459"/>
        <end position="482"/>
    </location>
</feature>
<feature type="transmembrane region" description="Helical" evidence="7">
    <location>
        <begin position="306"/>
        <end position="326"/>
    </location>
</feature>
<evidence type="ECO:0000313" key="9">
    <source>
        <dbReference type="Proteomes" id="UP001454036"/>
    </source>
</evidence>
<dbReference type="Pfam" id="PF00854">
    <property type="entry name" value="PTR2"/>
    <property type="match status" value="1"/>
</dbReference>
<feature type="transmembrane region" description="Helical" evidence="7">
    <location>
        <begin position="202"/>
        <end position="223"/>
    </location>
</feature>
<evidence type="ECO:0000256" key="2">
    <source>
        <dbReference type="ARBA" id="ARBA00005982"/>
    </source>
</evidence>
<name>A0AAV3PVM9_LITER</name>
<dbReference type="Proteomes" id="UP001454036">
    <property type="component" value="Unassembled WGS sequence"/>
</dbReference>
<feature type="transmembrane region" description="Helical" evidence="7">
    <location>
        <begin position="7"/>
        <end position="29"/>
    </location>
</feature>
<feature type="transmembrane region" description="Helical" evidence="7">
    <location>
        <begin position="121"/>
        <end position="141"/>
    </location>
</feature>
<feature type="transmembrane region" description="Helical" evidence="7">
    <location>
        <begin position="179"/>
        <end position="196"/>
    </location>
</feature>
<dbReference type="AlphaFoldDB" id="A0AAV3PVM9"/>
<organism evidence="8 9">
    <name type="scientific">Lithospermum erythrorhizon</name>
    <name type="common">Purple gromwell</name>
    <name type="synonym">Lithospermum officinale var. erythrorhizon</name>
    <dbReference type="NCBI Taxonomy" id="34254"/>
    <lineage>
        <taxon>Eukaryota</taxon>
        <taxon>Viridiplantae</taxon>
        <taxon>Streptophyta</taxon>
        <taxon>Embryophyta</taxon>
        <taxon>Tracheophyta</taxon>
        <taxon>Spermatophyta</taxon>
        <taxon>Magnoliopsida</taxon>
        <taxon>eudicotyledons</taxon>
        <taxon>Gunneridae</taxon>
        <taxon>Pentapetalae</taxon>
        <taxon>asterids</taxon>
        <taxon>lamiids</taxon>
        <taxon>Boraginales</taxon>
        <taxon>Boraginaceae</taxon>
        <taxon>Boraginoideae</taxon>
        <taxon>Lithospermeae</taxon>
        <taxon>Lithospermum</taxon>
    </lineage>
</organism>
<comment type="similarity">
    <text evidence="2">Belongs to the major facilitator superfamily. Proton-dependent oligopeptide transporter (POT/PTR) (TC 2.A.17) family.</text>
</comment>
<evidence type="ECO:0000256" key="3">
    <source>
        <dbReference type="ARBA" id="ARBA00022692"/>
    </source>
</evidence>
<evidence type="ECO:0000256" key="7">
    <source>
        <dbReference type="SAM" id="Phobius"/>
    </source>
</evidence>
<evidence type="ECO:0000256" key="6">
    <source>
        <dbReference type="ARBA" id="ARBA00044504"/>
    </source>
</evidence>
<accession>A0AAV3PVM9</accession>
<reference evidence="8 9" key="1">
    <citation type="submission" date="2024-01" db="EMBL/GenBank/DDBJ databases">
        <title>The complete chloroplast genome sequence of Lithospermum erythrorhizon: insights into the phylogenetic relationship among Boraginaceae species and the maternal lineages of purple gromwells.</title>
        <authorList>
            <person name="Okada T."/>
            <person name="Watanabe K."/>
        </authorList>
    </citation>
    <scope>NUCLEOTIDE SEQUENCE [LARGE SCALE GENOMIC DNA]</scope>
</reference>
<feature type="transmembrane region" description="Helical" evidence="7">
    <location>
        <begin position="503"/>
        <end position="524"/>
    </location>
</feature>
<feature type="transmembrane region" description="Helical" evidence="7">
    <location>
        <begin position="418"/>
        <end position="439"/>
    </location>
</feature>
<dbReference type="Gene3D" id="1.20.1250.20">
    <property type="entry name" value="MFS general substrate transporter like domains"/>
    <property type="match status" value="1"/>
</dbReference>
<dbReference type="PANTHER" id="PTHR11654">
    <property type="entry name" value="OLIGOPEPTIDE TRANSPORTER-RELATED"/>
    <property type="match status" value="1"/>
</dbReference>
<dbReference type="InterPro" id="IPR036259">
    <property type="entry name" value="MFS_trans_sf"/>
</dbReference>
<dbReference type="GO" id="GO:0016020">
    <property type="term" value="C:membrane"/>
    <property type="evidence" value="ECO:0007669"/>
    <property type="project" value="UniProtKB-SubCell"/>
</dbReference>
<dbReference type="EMBL" id="BAABME010002592">
    <property type="protein sequence ID" value="GAA0155310.1"/>
    <property type="molecule type" value="Genomic_DNA"/>
</dbReference>
<keyword evidence="5 7" id="KW-0472">Membrane</keyword>
<dbReference type="SUPFAM" id="SSF103473">
    <property type="entry name" value="MFS general substrate transporter"/>
    <property type="match status" value="2"/>
</dbReference>
<keyword evidence="9" id="KW-1185">Reference proteome</keyword>
<dbReference type="GO" id="GO:0022857">
    <property type="term" value="F:transmembrane transporter activity"/>
    <property type="evidence" value="ECO:0007669"/>
    <property type="project" value="InterPro"/>
</dbReference>
<proteinExistence type="inferred from homology"/>
<feature type="transmembrane region" description="Helical" evidence="7">
    <location>
        <begin position="75"/>
        <end position="94"/>
    </location>
</feature>
<evidence type="ECO:0000256" key="4">
    <source>
        <dbReference type="ARBA" id="ARBA00022989"/>
    </source>
</evidence>
<protein>
    <submittedName>
        <fullName evidence="8">Transporter</fullName>
    </submittedName>
</protein>
<evidence type="ECO:0000256" key="5">
    <source>
        <dbReference type="ARBA" id="ARBA00023136"/>
    </source>
</evidence>
<evidence type="ECO:0000313" key="8">
    <source>
        <dbReference type="EMBL" id="GAA0155310.1"/>
    </source>
</evidence>
<sequence>MKVFLRFFSVFSALTVLIWADLLAMYAMWVMMTYLTDVWKLSLTHAAGIMNIWGGIALTLPIGFAYIVDTFLGNYRMLAFSSVAYSIGLGFLSMSTPPVLHKSTGTCSAYEPECIGRTQKVLFYTSLSLLAIGISGHIVSLKPFVYEQNQTQDEDVSSRNQYAGRSKPRTVNKPRKRELLIALFSVIGGIALPYIKPWSIKFGIPAICTLVATIVFLSASCLYMKKEPEGSPITHLFKVIVAAASRSAEQLPSRTDLNEGDGKLPHTDGLRWLDKAAIKSTKYEGNKWRVCTVTEVEETKIAIRMVPMWITFILCGVVFSAGNTYFQEQAKNLSTKVGKIKVPLPILLVGQQLAKAIFCRIYNSWRSPEKRHKHVPPIGIFVAMIFSTLCCITAAKVEARRLDVIKSHDLADKPDETIPMNIFWVLPQFVLLAGLEAFFDSSVTDFFHDQSPTSMAKYFSHFTHGISGLGFIVSVLSVHVVGKISERGGRTNWFQYTLSESRLDNYFWTLSAMTAVNLIFFVVMGTCYPYKKPPSGEIEPDEEQGNGNRVIGEAVNSVI</sequence>